<organism evidence="5 6">
    <name type="scientific">Kwoniella europaea PYCC6329</name>
    <dbReference type="NCBI Taxonomy" id="1423913"/>
    <lineage>
        <taxon>Eukaryota</taxon>
        <taxon>Fungi</taxon>
        <taxon>Dikarya</taxon>
        <taxon>Basidiomycota</taxon>
        <taxon>Agaricomycotina</taxon>
        <taxon>Tremellomycetes</taxon>
        <taxon>Tremellales</taxon>
        <taxon>Cryptococcaceae</taxon>
        <taxon>Kwoniella</taxon>
    </lineage>
</organism>
<gene>
    <name evidence="5" type="ORF">V865_005045</name>
</gene>
<dbReference type="GeneID" id="91103846"/>
<evidence type="ECO:0000256" key="4">
    <source>
        <dbReference type="ARBA" id="ARBA00023157"/>
    </source>
</evidence>
<dbReference type="PANTHER" id="PTHR46281">
    <property type="entry name" value="CYTOCHROME C OXIDASE SUBUNIT 6B"/>
    <property type="match status" value="1"/>
</dbReference>
<dbReference type="RefSeq" id="XP_066084915.1">
    <property type="nucleotide sequence ID" value="XM_066228818.1"/>
</dbReference>
<dbReference type="PANTHER" id="PTHR46281:SF8">
    <property type="entry name" value="CYTOCHROME C OXIDASE SUBUNIT 12, MITOCHONDRIAL"/>
    <property type="match status" value="1"/>
</dbReference>
<dbReference type="GO" id="GO:0005739">
    <property type="term" value="C:mitochondrion"/>
    <property type="evidence" value="ECO:0007669"/>
    <property type="project" value="UniProtKB-SubCell"/>
</dbReference>
<proteinExistence type="inferred from homology"/>
<name>A0AAX4KMN3_9TREE</name>
<evidence type="ECO:0000256" key="3">
    <source>
        <dbReference type="ARBA" id="ARBA00023128"/>
    </source>
</evidence>
<dbReference type="KEGG" id="ker:91103846"/>
<keyword evidence="3" id="KW-0496">Mitochondrion</keyword>
<dbReference type="Proteomes" id="UP001358614">
    <property type="component" value="Chromosome 1"/>
</dbReference>
<comment type="similarity">
    <text evidence="2">Belongs to the cytochrome c oxidase subunit 6B family.</text>
</comment>
<dbReference type="CDD" id="cd00926">
    <property type="entry name" value="Cyt_c_Oxidase_VIb"/>
    <property type="match status" value="1"/>
</dbReference>
<keyword evidence="6" id="KW-1185">Reference proteome</keyword>
<evidence type="ECO:0000256" key="1">
    <source>
        <dbReference type="ARBA" id="ARBA00004173"/>
    </source>
</evidence>
<protein>
    <submittedName>
        <fullName evidence="5">Cytochrome c oxidase subunit 6B</fullName>
    </submittedName>
</protein>
<accession>A0AAX4KMN3</accession>
<evidence type="ECO:0000313" key="5">
    <source>
        <dbReference type="EMBL" id="WWD06948.1"/>
    </source>
</evidence>
<comment type="subcellular location">
    <subcellularLocation>
        <location evidence="1">Mitochondrion</location>
    </subcellularLocation>
</comment>
<dbReference type="AlphaFoldDB" id="A0AAX4KMN3"/>
<dbReference type="EMBL" id="CP144089">
    <property type="protein sequence ID" value="WWD06948.1"/>
    <property type="molecule type" value="Genomic_DNA"/>
</dbReference>
<dbReference type="InterPro" id="IPR036549">
    <property type="entry name" value="CX6/COA6-like_sf"/>
</dbReference>
<dbReference type="InterPro" id="IPR048280">
    <property type="entry name" value="COX6B-like"/>
</dbReference>
<dbReference type="Gene3D" id="1.10.10.140">
    <property type="entry name" value="Cytochrome c oxidase, subunit VIb"/>
    <property type="match status" value="1"/>
</dbReference>
<keyword evidence="4" id="KW-1015">Disulfide bond</keyword>
<dbReference type="SUPFAM" id="SSF47694">
    <property type="entry name" value="Cytochrome c oxidase subunit h"/>
    <property type="match status" value="1"/>
</dbReference>
<evidence type="ECO:0000256" key="2">
    <source>
        <dbReference type="ARBA" id="ARBA00006425"/>
    </source>
</evidence>
<dbReference type="Pfam" id="PF02297">
    <property type="entry name" value="COX6B"/>
    <property type="match status" value="1"/>
</dbReference>
<dbReference type="GO" id="GO:0045277">
    <property type="term" value="C:respiratory chain complex IV"/>
    <property type="evidence" value="ECO:0007669"/>
    <property type="project" value="InterPro"/>
</dbReference>
<reference evidence="5 6" key="1">
    <citation type="submission" date="2024-01" db="EMBL/GenBank/DDBJ databases">
        <title>Comparative genomics of Cryptococcus and Kwoniella reveals pathogenesis evolution and contrasting modes of karyotype evolution via chromosome fusion or intercentromeric recombination.</title>
        <authorList>
            <person name="Coelho M.A."/>
            <person name="David-Palma M."/>
            <person name="Shea T."/>
            <person name="Bowers K."/>
            <person name="McGinley-Smith S."/>
            <person name="Mohammad A.W."/>
            <person name="Gnirke A."/>
            <person name="Yurkov A.M."/>
            <person name="Nowrousian M."/>
            <person name="Sun S."/>
            <person name="Cuomo C.A."/>
            <person name="Heitman J."/>
        </authorList>
    </citation>
    <scope>NUCLEOTIDE SEQUENCE [LARGE SCALE GENOMIC DNA]</scope>
    <source>
        <strain evidence="5 6">PYCC6329</strain>
    </source>
</reference>
<dbReference type="InterPro" id="IPR003213">
    <property type="entry name" value="Cyt_c_oxidase_su6B"/>
</dbReference>
<evidence type="ECO:0000313" key="6">
    <source>
        <dbReference type="Proteomes" id="UP001358614"/>
    </source>
</evidence>
<dbReference type="PROSITE" id="PS51808">
    <property type="entry name" value="CHCH"/>
    <property type="match status" value="1"/>
</dbReference>
<sequence>MAEDNFKPLVSTLDSLTRTKLNTDYHKCVNAKGEDFAPCQQFKKAYRALCPNEWVGKWDEQVEAGTFPASLKP</sequence>